<accession>X1GR31</accession>
<sequence>AVIPPGKTLTGEIPFIVPEDVKEFDLEVNLNLSTEELEFIEEFIAQALTVAGPEEMDKADMKKMEELEEKYDSVIVKIFLN</sequence>
<evidence type="ECO:0000313" key="1">
    <source>
        <dbReference type="EMBL" id="GAH35448.1"/>
    </source>
</evidence>
<gene>
    <name evidence="1" type="ORF">S03H2_15727</name>
</gene>
<dbReference type="EMBL" id="BARU01008003">
    <property type="protein sequence ID" value="GAH35448.1"/>
    <property type="molecule type" value="Genomic_DNA"/>
</dbReference>
<feature type="non-terminal residue" evidence="1">
    <location>
        <position position="1"/>
    </location>
</feature>
<proteinExistence type="predicted"/>
<comment type="caution">
    <text evidence="1">The sequence shown here is derived from an EMBL/GenBank/DDBJ whole genome shotgun (WGS) entry which is preliminary data.</text>
</comment>
<protein>
    <submittedName>
        <fullName evidence="1">Uncharacterized protein</fullName>
    </submittedName>
</protein>
<dbReference type="AlphaFoldDB" id="X1GR31"/>
<reference evidence="1" key="1">
    <citation type="journal article" date="2014" name="Front. Microbiol.">
        <title>High frequency of phylogenetically diverse reductive dehalogenase-homologous genes in deep subseafloor sedimentary metagenomes.</title>
        <authorList>
            <person name="Kawai M."/>
            <person name="Futagami T."/>
            <person name="Toyoda A."/>
            <person name="Takaki Y."/>
            <person name="Nishi S."/>
            <person name="Hori S."/>
            <person name="Arai W."/>
            <person name="Tsubouchi T."/>
            <person name="Morono Y."/>
            <person name="Uchiyama I."/>
            <person name="Ito T."/>
            <person name="Fujiyama A."/>
            <person name="Inagaki F."/>
            <person name="Takami H."/>
        </authorList>
    </citation>
    <scope>NUCLEOTIDE SEQUENCE</scope>
    <source>
        <strain evidence="1">Expedition CK06-06</strain>
    </source>
</reference>
<organism evidence="1">
    <name type="scientific">marine sediment metagenome</name>
    <dbReference type="NCBI Taxonomy" id="412755"/>
    <lineage>
        <taxon>unclassified sequences</taxon>
        <taxon>metagenomes</taxon>
        <taxon>ecological metagenomes</taxon>
    </lineage>
</organism>
<name>X1GR31_9ZZZZ</name>